<dbReference type="InterPro" id="IPR019557">
    <property type="entry name" value="AminoTfrase-like_pln_mobile"/>
</dbReference>
<keyword evidence="1" id="KW-0175">Coiled coil</keyword>
<reference evidence="4 5" key="1">
    <citation type="submission" date="2020-08" db="EMBL/GenBank/DDBJ databases">
        <title>Plant Genome Project.</title>
        <authorList>
            <person name="Zhang R.-G."/>
        </authorList>
    </citation>
    <scope>NUCLEOTIDE SEQUENCE [LARGE SCALE GENOMIC DNA]</scope>
    <source>
        <strain evidence="4">WSP0</strain>
        <tissue evidence="4">Leaf</tissue>
    </source>
</reference>
<dbReference type="Proteomes" id="UP000823749">
    <property type="component" value="Chromosome 13"/>
</dbReference>
<accession>A0AAV6HNB5</accession>
<evidence type="ECO:0000256" key="2">
    <source>
        <dbReference type="SAM" id="MobiDB-lite"/>
    </source>
</evidence>
<evidence type="ECO:0000313" key="5">
    <source>
        <dbReference type="Proteomes" id="UP000823749"/>
    </source>
</evidence>
<feature type="region of interest" description="Disordered" evidence="2">
    <location>
        <begin position="319"/>
        <end position="346"/>
    </location>
</feature>
<sequence>MKQRTQSNSPQPLPHRSLRFRCCYFFELCSAVSSSFKVPLLLFLRALRFCEEMALFNDRSIDDHQILSISYEGAAPATQVDLWVHDPAIGALALDWDLSPDSHHLSRWYTESSRELFDHGKSTFISNGALLLRSSLHKKYNDSERFLLLGDRITNGDAKWGNTTPQFGEISFIDGYWEWLEDVLARNKDMLTSAKIYDAVFASLFTYVRNKNLIRSFCELWCPSTNSLHVPIGEVSISLWDLRLTGGLSIDGVFYDEAVPSARELTGVDKKNVPLLPSSCKYLFLAYRRIYCASETSNVTIHDWVKFWFKEEPRYKQPPARVQKKRLSEPRTSNNPTGFIGEKKPRSKDTEKVFDDLGVEKDVKEETNLAALLSCWLCVFVLPNKEVDQIRPGVFKVASMTAQGKRFSLAVPVLASIYHGLREITSSPNPSKCGAAFPIHYVYGWLGRYYDSYFLSDPTRLNCGARMVRLAGEKKAKHFSLQEACDLLKSITPSTLSLLALGKPQQGIVTDHGKHSDSWNDYIISLRSSYLILRRGNEHIVEPYNPHRFGRQFRFCQDIPGKLREEHSTGTLEAIYQLWESCTRLNTRAEFMIPSHSSEGLAAKEYVEWWEKSSSNFCKDKLACEKPNSPSAAPKRKNVITIPIVKSKLVTEVTPPLSKSKEKEVSKAVAKESEKVAAVKPRTPLSIPASKPKPIVLKASKPTGENKKRTAVVLSEESSSDKGDCHWKRLKKKAIDSYSRLKEKVTVFDLAKLDFNLDGVLDDLLDTSNHLELGNQFASDEREGSVNGPDPFDLALRSKHNFASGAIHLPSTSKPSISKPLMLGRAAPSTVTAFDTGSMINCGRLLAAKIYDSNVKSILGKTPFEKLTSLRPKLQVIYAEFSKLELDYSPLQTQVEKYIQNTTNYVSMRSNFASGMTSEAKERQLADVDTKRGQLMEELEQLDLKAKKLRESLEGIDAQRAQKQHVVSTLQAE</sequence>
<organism evidence="4 5">
    <name type="scientific">Rhododendron griersonianum</name>
    <dbReference type="NCBI Taxonomy" id="479676"/>
    <lineage>
        <taxon>Eukaryota</taxon>
        <taxon>Viridiplantae</taxon>
        <taxon>Streptophyta</taxon>
        <taxon>Embryophyta</taxon>
        <taxon>Tracheophyta</taxon>
        <taxon>Spermatophyta</taxon>
        <taxon>Magnoliopsida</taxon>
        <taxon>eudicotyledons</taxon>
        <taxon>Gunneridae</taxon>
        <taxon>Pentapetalae</taxon>
        <taxon>asterids</taxon>
        <taxon>Ericales</taxon>
        <taxon>Ericaceae</taxon>
        <taxon>Ericoideae</taxon>
        <taxon>Rhodoreae</taxon>
        <taxon>Rhododendron</taxon>
    </lineage>
</organism>
<comment type="caution">
    <text evidence="4">The sequence shown here is derived from an EMBL/GenBank/DDBJ whole genome shotgun (WGS) entry which is preliminary data.</text>
</comment>
<protein>
    <recommendedName>
        <fullName evidence="3">Aminotransferase-like plant mobile domain-containing protein</fullName>
    </recommendedName>
</protein>
<evidence type="ECO:0000313" key="4">
    <source>
        <dbReference type="EMBL" id="KAG5515328.1"/>
    </source>
</evidence>
<dbReference type="PANTHER" id="PTHR36607">
    <property type="entry name" value="1,2-DIHYDROXY-3-KETO-5-METHYLTHIOPENTENE DIOXYGENASE 4"/>
    <property type="match status" value="1"/>
</dbReference>
<feature type="domain" description="Aminotransferase-like plant mobile" evidence="3">
    <location>
        <begin position="196"/>
        <end position="611"/>
    </location>
</feature>
<evidence type="ECO:0000256" key="1">
    <source>
        <dbReference type="SAM" id="Coils"/>
    </source>
</evidence>
<evidence type="ECO:0000259" key="3">
    <source>
        <dbReference type="Pfam" id="PF10536"/>
    </source>
</evidence>
<proteinExistence type="predicted"/>
<name>A0AAV6HNB5_9ERIC</name>
<dbReference type="AlphaFoldDB" id="A0AAV6HNB5"/>
<keyword evidence="5" id="KW-1185">Reference proteome</keyword>
<feature type="coiled-coil region" evidence="1">
    <location>
        <begin position="925"/>
        <end position="959"/>
    </location>
</feature>
<gene>
    <name evidence="4" type="ORF">RHGRI_036391</name>
</gene>
<dbReference type="PANTHER" id="PTHR36607:SF20">
    <property type="entry name" value="AMINOTRANSFERASE-LIKE PLANT MOBILE DOMAIN-CONTAINING PROTEIN"/>
    <property type="match status" value="1"/>
</dbReference>
<dbReference type="Pfam" id="PF10536">
    <property type="entry name" value="PMD"/>
    <property type="match status" value="1"/>
</dbReference>
<dbReference type="EMBL" id="JACTNZ010000013">
    <property type="protein sequence ID" value="KAG5515328.1"/>
    <property type="molecule type" value="Genomic_DNA"/>
</dbReference>